<dbReference type="Proteomes" id="UP001215598">
    <property type="component" value="Unassembled WGS sequence"/>
</dbReference>
<accession>A0AAD7M9K6</accession>
<feature type="non-terminal residue" evidence="2">
    <location>
        <position position="1"/>
    </location>
</feature>
<comment type="caution">
    <text evidence="2">The sequence shown here is derived from an EMBL/GenBank/DDBJ whole genome shotgun (WGS) entry which is preliminary data.</text>
</comment>
<reference evidence="2" key="1">
    <citation type="submission" date="2023-03" db="EMBL/GenBank/DDBJ databases">
        <title>Massive genome expansion in bonnet fungi (Mycena s.s.) driven by repeated elements and novel gene families across ecological guilds.</title>
        <authorList>
            <consortium name="Lawrence Berkeley National Laboratory"/>
            <person name="Harder C.B."/>
            <person name="Miyauchi S."/>
            <person name="Viragh M."/>
            <person name="Kuo A."/>
            <person name="Thoen E."/>
            <person name="Andreopoulos B."/>
            <person name="Lu D."/>
            <person name="Skrede I."/>
            <person name="Drula E."/>
            <person name="Henrissat B."/>
            <person name="Morin E."/>
            <person name="Kohler A."/>
            <person name="Barry K."/>
            <person name="LaButti K."/>
            <person name="Morin E."/>
            <person name="Salamov A."/>
            <person name="Lipzen A."/>
            <person name="Mereny Z."/>
            <person name="Hegedus B."/>
            <person name="Baldrian P."/>
            <person name="Stursova M."/>
            <person name="Weitz H."/>
            <person name="Taylor A."/>
            <person name="Grigoriev I.V."/>
            <person name="Nagy L.G."/>
            <person name="Martin F."/>
            <person name="Kauserud H."/>
        </authorList>
    </citation>
    <scope>NUCLEOTIDE SEQUENCE</scope>
    <source>
        <strain evidence="2">CBHHK182m</strain>
    </source>
</reference>
<gene>
    <name evidence="2" type="ORF">B0H16DRAFT_1345465</name>
</gene>
<evidence type="ECO:0000313" key="2">
    <source>
        <dbReference type="EMBL" id="KAJ7707072.1"/>
    </source>
</evidence>
<dbReference type="AlphaFoldDB" id="A0AAD7M9K6"/>
<name>A0AAD7M9K6_9AGAR</name>
<protein>
    <submittedName>
        <fullName evidence="2">Uncharacterized protein</fullName>
    </submittedName>
</protein>
<proteinExistence type="predicted"/>
<evidence type="ECO:0000256" key="1">
    <source>
        <dbReference type="SAM" id="MobiDB-lite"/>
    </source>
</evidence>
<keyword evidence="3" id="KW-1185">Reference proteome</keyword>
<feature type="region of interest" description="Disordered" evidence="1">
    <location>
        <begin position="110"/>
        <end position="142"/>
    </location>
</feature>
<sequence length="186" mass="20799">RYRQVPTFGKATIRRFTNNASAMKKLAARNFEDLLQCALPVFEDLLDAEDNTIVLDLLFILAYWHALAKLRLHTDSTVDLLDEITTLLGRQLRYFRNVTCAAFPTKELPREEAARGRRNAKKAATAAAAGTAPPVPRGGGESKVKIFNMQTYKTHALGDYAPTIREIGTTDSYSTQPVREQIQIIC</sequence>
<evidence type="ECO:0000313" key="3">
    <source>
        <dbReference type="Proteomes" id="UP001215598"/>
    </source>
</evidence>
<organism evidence="2 3">
    <name type="scientific">Mycena metata</name>
    <dbReference type="NCBI Taxonomy" id="1033252"/>
    <lineage>
        <taxon>Eukaryota</taxon>
        <taxon>Fungi</taxon>
        <taxon>Dikarya</taxon>
        <taxon>Basidiomycota</taxon>
        <taxon>Agaricomycotina</taxon>
        <taxon>Agaricomycetes</taxon>
        <taxon>Agaricomycetidae</taxon>
        <taxon>Agaricales</taxon>
        <taxon>Marasmiineae</taxon>
        <taxon>Mycenaceae</taxon>
        <taxon>Mycena</taxon>
    </lineage>
</organism>
<dbReference type="EMBL" id="JARKIB010000448">
    <property type="protein sequence ID" value="KAJ7707072.1"/>
    <property type="molecule type" value="Genomic_DNA"/>
</dbReference>
<feature type="compositionally biased region" description="Low complexity" evidence="1">
    <location>
        <begin position="122"/>
        <end position="132"/>
    </location>
</feature>